<dbReference type="SFLD" id="SFLDS00029">
    <property type="entry name" value="Radical_SAM"/>
    <property type="match status" value="1"/>
</dbReference>
<evidence type="ECO:0000259" key="16">
    <source>
        <dbReference type="PROSITE" id="PS51918"/>
    </source>
</evidence>
<dbReference type="InterPro" id="IPR023404">
    <property type="entry name" value="rSAM_horseshoe"/>
</dbReference>
<feature type="binding site" evidence="13">
    <location>
        <position position="167"/>
    </location>
    <ligand>
        <name>[4Fe-4S] cluster</name>
        <dbReference type="ChEBI" id="CHEBI:49883"/>
        <label>2</label>
        <note>4Fe-4S-S-AdoMet</note>
    </ligand>
</feature>
<keyword evidence="18" id="KW-1185">Reference proteome</keyword>
<dbReference type="Gene3D" id="3.80.30.20">
    <property type="entry name" value="tm_1862 like domain"/>
    <property type="match status" value="1"/>
</dbReference>
<dbReference type="InterPro" id="IPR002792">
    <property type="entry name" value="TRAM_dom"/>
</dbReference>
<dbReference type="RefSeq" id="WP_240488826.1">
    <property type="nucleotide sequence ID" value="NZ_CP012333.1"/>
</dbReference>
<evidence type="ECO:0000256" key="10">
    <source>
        <dbReference type="ARBA" id="ARBA00068570"/>
    </source>
</evidence>
<evidence type="ECO:0000259" key="15">
    <source>
        <dbReference type="PROSITE" id="PS51449"/>
    </source>
</evidence>
<keyword evidence="2 13" id="KW-0004">4Fe-4S</keyword>
<organism evidence="17 18">
    <name type="scientific">Labilithrix luteola</name>
    <dbReference type="NCBI Taxonomy" id="1391654"/>
    <lineage>
        <taxon>Bacteria</taxon>
        <taxon>Pseudomonadati</taxon>
        <taxon>Myxococcota</taxon>
        <taxon>Polyangia</taxon>
        <taxon>Polyangiales</taxon>
        <taxon>Labilitrichaceae</taxon>
        <taxon>Labilithrix</taxon>
    </lineage>
</organism>
<dbReference type="PROSITE" id="PS50926">
    <property type="entry name" value="TRAM"/>
    <property type="match status" value="1"/>
</dbReference>
<dbReference type="Proteomes" id="UP000064967">
    <property type="component" value="Chromosome"/>
</dbReference>
<feature type="domain" description="MTTase N-terminal" evidence="15">
    <location>
        <begin position="5"/>
        <end position="121"/>
    </location>
</feature>
<evidence type="ECO:0000256" key="8">
    <source>
        <dbReference type="ARBA" id="ARBA00023014"/>
    </source>
</evidence>
<dbReference type="EC" id="2.8.4.3" evidence="9 13"/>
<comment type="function">
    <text evidence="1 13">Catalyzes the methylthiolation of N6-(dimethylallyl)adenosine (i(6)A), leading to the formation of 2-methylthio-N6-(dimethylallyl)adenosine (ms(2)i(6)A) at position 37 in tRNAs that read codons beginning with uridine.</text>
</comment>
<dbReference type="PANTHER" id="PTHR43020">
    <property type="entry name" value="CDK5 REGULATORY SUBUNIT-ASSOCIATED PROTEIN 1"/>
    <property type="match status" value="1"/>
</dbReference>
<evidence type="ECO:0000256" key="5">
    <source>
        <dbReference type="ARBA" id="ARBA00022691"/>
    </source>
</evidence>
<dbReference type="Gene3D" id="3.40.50.12160">
    <property type="entry name" value="Methylthiotransferase, N-terminal domain"/>
    <property type="match status" value="1"/>
</dbReference>
<dbReference type="PROSITE" id="PS51918">
    <property type="entry name" value="RADICAL_SAM"/>
    <property type="match status" value="1"/>
</dbReference>
<dbReference type="Pfam" id="PF00919">
    <property type="entry name" value="UPF0004"/>
    <property type="match status" value="1"/>
</dbReference>
<dbReference type="KEGG" id="llu:AKJ09_09570"/>
<dbReference type="Pfam" id="PF04055">
    <property type="entry name" value="Radical_SAM"/>
    <property type="match status" value="1"/>
</dbReference>
<dbReference type="GO" id="GO:0005829">
    <property type="term" value="C:cytosol"/>
    <property type="evidence" value="ECO:0007669"/>
    <property type="project" value="TreeGrafter"/>
</dbReference>
<dbReference type="HAMAP" id="MF_01864">
    <property type="entry name" value="tRNA_metthiotr_MiaB"/>
    <property type="match status" value="1"/>
</dbReference>
<comment type="subunit">
    <text evidence="13">Monomer.</text>
</comment>
<dbReference type="SUPFAM" id="SSF102114">
    <property type="entry name" value="Radical SAM enzymes"/>
    <property type="match status" value="1"/>
</dbReference>
<proteinExistence type="inferred from homology"/>
<dbReference type="InterPro" id="IPR012340">
    <property type="entry name" value="NA-bd_OB-fold"/>
</dbReference>
<comment type="similarity">
    <text evidence="13">Belongs to the methylthiotransferase family. MiaB subfamily.</text>
</comment>
<dbReference type="InterPro" id="IPR007197">
    <property type="entry name" value="rSAM"/>
</dbReference>
<comment type="cofactor">
    <cofactor evidence="13">
        <name>[4Fe-4S] cluster</name>
        <dbReference type="ChEBI" id="CHEBI:49883"/>
    </cofactor>
    <text evidence="13">Binds 2 [4Fe-4S] clusters. One cluster is coordinated with 3 cysteines and an exchangeable S-adenosyl-L-methionine.</text>
</comment>
<keyword evidence="4 13" id="KW-0808">Transferase</keyword>
<feature type="binding site" evidence="13">
    <location>
        <position position="50"/>
    </location>
    <ligand>
        <name>[4Fe-4S] cluster</name>
        <dbReference type="ChEBI" id="CHEBI:49883"/>
        <label>1</label>
    </ligand>
</feature>
<evidence type="ECO:0000259" key="14">
    <source>
        <dbReference type="PROSITE" id="PS50926"/>
    </source>
</evidence>
<evidence type="ECO:0000256" key="6">
    <source>
        <dbReference type="ARBA" id="ARBA00022723"/>
    </source>
</evidence>
<evidence type="ECO:0000256" key="7">
    <source>
        <dbReference type="ARBA" id="ARBA00023004"/>
    </source>
</evidence>
<keyword evidence="5 13" id="KW-0949">S-adenosyl-L-methionine</keyword>
<dbReference type="SFLD" id="SFLDG01061">
    <property type="entry name" value="methylthiotransferase"/>
    <property type="match status" value="1"/>
</dbReference>
<keyword evidence="6 13" id="KW-0479">Metal-binding</keyword>
<dbReference type="NCBIfam" id="TIGR00089">
    <property type="entry name" value="MiaB/RimO family radical SAM methylthiotransferase"/>
    <property type="match status" value="1"/>
</dbReference>
<dbReference type="Pfam" id="PF01938">
    <property type="entry name" value="TRAM"/>
    <property type="match status" value="1"/>
</dbReference>
<feature type="binding site" evidence="13">
    <location>
        <position position="84"/>
    </location>
    <ligand>
        <name>[4Fe-4S] cluster</name>
        <dbReference type="ChEBI" id="CHEBI:49883"/>
        <label>1</label>
    </ligand>
</feature>
<evidence type="ECO:0000313" key="17">
    <source>
        <dbReference type="EMBL" id="AKV02907.1"/>
    </source>
</evidence>
<name>A0A0K1QB66_9BACT</name>
<evidence type="ECO:0000256" key="13">
    <source>
        <dbReference type="HAMAP-Rule" id="MF_01864"/>
    </source>
</evidence>
<evidence type="ECO:0000256" key="11">
    <source>
        <dbReference type="ARBA" id="ARBA00080698"/>
    </source>
</evidence>
<dbReference type="InterPro" id="IPR038135">
    <property type="entry name" value="Methylthiotransferase_N_sf"/>
</dbReference>
<dbReference type="NCBIfam" id="TIGR01574">
    <property type="entry name" value="miaB-methiolase"/>
    <property type="match status" value="1"/>
</dbReference>
<dbReference type="InterPro" id="IPR058240">
    <property type="entry name" value="rSAM_sf"/>
</dbReference>
<dbReference type="SMART" id="SM00729">
    <property type="entry name" value="Elp3"/>
    <property type="match status" value="1"/>
</dbReference>
<dbReference type="InterPro" id="IPR006638">
    <property type="entry name" value="Elp3/MiaA/NifB-like_rSAM"/>
</dbReference>
<feature type="domain" description="Radical SAM core" evidence="16">
    <location>
        <begin position="146"/>
        <end position="385"/>
    </location>
</feature>
<sequence length="486" mass="53522">MASSPSYLIHTFGCQMNAHDSDRMEEVLRANGWSQATSGEEADLIVLNTCSVREKAEQKLRSEVGKLAPLKAKNPGLVLAVAGCVAQQEGEKLLSRVSHLDLVIGPDNIVELPALALEQMAGAPPRTRTVFDLDAPRFLAAAPREGEAPVSAYVTTMKGCDERCSFCIVPYTRGPERYRPSDEIIAEIGRWVSAGTREITLLGQTVDSFRDPALPPPASDDPDESQFPMLLRRIASEVPGLLRLRYTSPHPRHATVALARAHAEVEILAHHVHLPVQSGSDRILKRMIRRYNRAEYTERARRLLAAQPDMTMSTDIIVGFPGETDADFEATLELVRDVGFTGAFAFKYSQRPFTPALKLPDDVAESLKSERLARLFEVVEGQTREHLAKLVGTTQRVLVEGTSKAGAKEGRAFVEGRTVRNEIVHIEQPEGRVAVGEMVEVEITRAYKHSLFGGVTASALEALPRPNERRVAPDKRRHKLPLLGTA</sequence>
<reference evidence="17 18" key="1">
    <citation type="submission" date="2015-08" db="EMBL/GenBank/DDBJ databases">
        <authorList>
            <person name="Babu N.S."/>
            <person name="Beckwith C.J."/>
            <person name="Beseler K.G."/>
            <person name="Brison A."/>
            <person name="Carone J.V."/>
            <person name="Caskin T.P."/>
            <person name="Diamond M."/>
            <person name="Durham M.E."/>
            <person name="Foxe J.M."/>
            <person name="Go M."/>
            <person name="Henderson B.A."/>
            <person name="Jones I.B."/>
            <person name="McGettigan J.A."/>
            <person name="Micheletti S.J."/>
            <person name="Nasrallah M.E."/>
            <person name="Ortiz D."/>
            <person name="Piller C.R."/>
            <person name="Privatt S.R."/>
            <person name="Schneider S.L."/>
            <person name="Sharp S."/>
            <person name="Smith T.C."/>
            <person name="Stanton J.D."/>
            <person name="Ullery H.E."/>
            <person name="Wilson R.J."/>
            <person name="Serrano M.G."/>
            <person name="Buck G."/>
            <person name="Lee V."/>
            <person name="Wang Y."/>
            <person name="Carvalho R."/>
            <person name="Voegtly L."/>
            <person name="Shi R."/>
            <person name="Duckworth R."/>
            <person name="Johnson A."/>
            <person name="Loviza R."/>
            <person name="Walstead R."/>
            <person name="Shah Z."/>
            <person name="Kiflezghi M."/>
            <person name="Wade K."/>
            <person name="Ball S.L."/>
            <person name="Bradley K.W."/>
            <person name="Asai D.J."/>
            <person name="Bowman C.A."/>
            <person name="Russell D.A."/>
            <person name="Pope W.H."/>
            <person name="Jacobs-Sera D."/>
            <person name="Hendrix R.W."/>
            <person name="Hatfull G.F."/>
        </authorList>
    </citation>
    <scope>NUCLEOTIDE SEQUENCE [LARGE SCALE GENOMIC DNA]</scope>
    <source>
        <strain evidence="17 18">DSM 27648</strain>
    </source>
</reference>
<dbReference type="FunFam" id="3.40.50.12160:FF:000003">
    <property type="entry name" value="CDK5 regulatory subunit-associated protein 1"/>
    <property type="match status" value="1"/>
</dbReference>
<dbReference type="FunFam" id="3.80.30.20:FF:000001">
    <property type="entry name" value="tRNA-2-methylthio-N(6)-dimethylallyladenosine synthase 2"/>
    <property type="match status" value="1"/>
</dbReference>
<evidence type="ECO:0000313" key="18">
    <source>
        <dbReference type="Proteomes" id="UP000064967"/>
    </source>
</evidence>
<feature type="binding site" evidence="13">
    <location>
        <position position="164"/>
    </location>
    <ligand>
        <name>[4Fe-4S] cluster</name>
        <dbReference type="ChEBI" id="CHEBI:49883"/>
        <label>2</label>
        <note>4Fe-4S-S-AdoMet</note>
    </ligand>
</feature>
<dbReference type="InterPro" id="IPR005839">
    <property type="entry name" value="Methylthiotransferase"/>
</dbReference>
<dbReference type="SFLD" id="SFLDF00273">
    <property type="entry name" value="(dimethylallyl)adenosine_tRNA"/>
    <property type="match status" value="1"/>
</dbReference>
<dbReference type="GO" id="GO:0051539">
    <property type="term" value="F:4 iron, 4 sulfur cluster binding"/>
    <property type="evidence" value="ECO:0007669"/>
    <property type="project" value="UniProtKB-UniRule"/>
</dbReference>
<feature type="binding site" evidence="13">
    <location>
        <position position="14"/>
    </location>
    <ligand>
        <name>[4Fe-4S] cluster</name>
        <dbReference type="ChEBI" id="CHEBI:49883"/>
        <label>1</label>
    </ligand>
</feature>
<dbReference type="InterPro" id="IPR020612">
    <property type="entry name" value="Methylthiotransferase_CS"/>
</dbReference>
<dbReference type="SFLD" id="SFLDG01082">
    <property type="entry name" value="B12-binding_domain_containing"/>
    <property type="match status" value="1"/>
</dbReference>
<dbReference type="GO" id="GO:0046872">
    <property type="term" value="F:metal ion binding"/>
    <property type="evidence" value="ECO:0007669"/>
    <property type="project" value="UniProtKB-KW"/>
</dbReference>
<keyword evidence="13" id="KW-0819">tRNA processing</keyword>
<keyword evidence="8 13" id="KW-0411">Iron-sulfur</keyword>
<dbReference type="EMBL" id="CP012333">
    <property type="protein sequence ID" value="AKV02907.1"/>
    <property type="molecule type" value="Genomic_DNA"/>
</dbReference>
<accession>A0A0K1QB66</accession>
<keyword evidence="7 13" id="KW-0408">Iron</keyword>
<evidence type="ECO:0000256" key="1">
    <source>
        <dbReference type="ARBA" id="ARBA00003234"/>
    </source>
</evidence>
<evidence type="ECO:0000256" key="4">
    <source>
        <dbReference type="ARBA" id="ARBA00022679"/>
    </source>
</evidence>
<feature type="binding site" evidence="13">
    <location>
        <position position="160"/>
    </location>
    <ligand>
        <name>[4Fe-4S] cluster</name>
        <dbReference type="ChEBI" id="CHEBI:49883"/>
        <label>2</label>
        <note>4Fe-4S-S-AdoMet</note>
    </ligand>
</feature>
<comment type="catalytic activity">
    <reaction evidence="13">
        <text>N(6)-dimethylallyladenosine(37) in tRNA + (sulfur carrier)-SH + AH2 + 2 S-adenosyl-L-methionine = 2-methylsulfanyl-N(6)-dimethylallyladenosine(37) in tRNA + (sulfur carrier)-H + 5'-deoxyadenosine + L-methionine + A + S-adenosyl-L-homocysteine + 2 H(+)</text>
        <dbReference type="Rhea" id="RHEA:37067"/>
        <dbReference type="Rhea" id="RHEA-COMP:10375"/>
        <dbReference type="Rhea" id="RHEA-COMP:10376"/>
        <dbReference type="Rhea" id="RHEA-COMP:14737"/>
        <dbReference type="Rhea" id="RHEA-COMP:14739"/>
        <dbReference type="ChEBI" id="CHEBI:13193"/>
        <dbReference type="ChEBI" id="CHEBI:15378"/>
        <dbReference type="ChEBI" id="CHEBI:17319"/>
        <dbReference type="ChEBI" id="CHEBI:17499"/>
        <dbReference type="ChEBI" id="CHEBI:29917"/>
        <dbReference type="ChEBI" id="CHEBI:57844"/>
        <dbReference type="ChEBI" id="CHEBI:57856"/>
        <dbReference type="ChEBI" id="CHEBI:59789"/>
        <dbReference type="ChEBI" id="CHEBI:64428"/>
        <dbReference type="ChEBI" id="CHEBI:74415"/>
        <dbReference type="ChEBI" id="CHEBI:74417"/>
        <dbReference type="EC" id="2.8.4.3"/>
    </reaction>
</comment>
<comment type="subcellular location">
    <subcellularLocation>
        <location evidence="13">Cytoplasm</location>
    </subcellularLocation>
</comment>
<evidence type="ECO:0000256" key="2">
    <source>
        <dbReference type="ARBA" id="ARBA00022485"/>
    </source>
</evidence>
<dbReference type="STRING" id="1391654.AKJ09_09570"/>
<feature type="domain" description="TRAM" evidence="14">
    <location>
        <begin position="388"/>
        <end position="457"/>
    </location>
</feature>
<gene>
    <name evidence="13" type="primary">miaB</name>
    <name evidence="17" type="ORF">AKJ09_09570</name>
</gene>
<dbReference type="InterPro" id="IPR006463">
    <property type="entry name" value="MiaB_methiolase"/>
</dbReference>
<evidence type="ECO:0000256" key="9">
    <source>
        <dbReference type="ARBA" id="ARBA00033765"/>
    </source>
</evidence>
<dbReference type="Gene3D" id="2.40.50.140">
    <property type="entry name" value="Nucleic acid-binding proteins"/>
    <property type="match status" value="1"/>
</dbReference>
<evidence type="ECO:0000256" key="3">
    <source>
        <dbReference type="ARBA" id="ARBA00022490"/>
    </source>
</evidence>
<dbReference type="PROSITE" id="PS51449">
    <property type="entry name" value="MTTASE_N"/>
    <property type="match status" value="1"/>
</dbReference>
<evidence type="ECO:0000256" key="12">
    <source>
        <dbReference type="ARBA" id="ARBA00081141"/>
    </source>
</evidence>
<dbReference type="GO" id="GO:0035597">
    <property type="term" value="F:tRNA-2-methylthio-N(6)-dimethylallyladenosine(37) synthase activity"/>
    <property type="evidence" value="ECO:0007669"/>
    <property type="project" value="UniProtKB-EC"/>
</dbReference>
<dbReference type="AlphaFoldDB" id="A0A0K1QB66"/>
<dbReference type="InterPro" id="IPR013848">
    <property type="entry name" value="Methylthiotransferase_N"/>
</dbReference>
<dbReference type="PROSITE" id="PS01278">
    <property type="entry name" value="MTTASE_RADICAL"/>
    <property type="match status" value="1"/>
</dbReference>
<dbReference type="PATRIC" id="fig|1391654.3.peg.9696"/>
<dbReference type="PANTHER" id="PTHR43020:SF2">
    <property type="entry name" value="MITOCHONDRIAL TRNA METHYLTHIOTRANSFERASE CDK5RAP1"/>
    <property type="match status" value="1"/>
</dbReference>
<protein>
    <recommendedName>
        <fullName evidence="10 13">tRNA-2-methylthio-N(6)-dimethylallyladenosine synthase</fullName>
        <ecNumber evidence="9 13">2.8.4.3</ecNumber>
    </recommendedName>
    <alternativeName>
        <fullName evidence="12 13">(Dimethylallyl)adenosine tRNA methylthiotransferase MiaB</fullName>
    </alternativeName>
    <alternativeName>
        <fullName evidence="11 13">tRNA-i(6)A37 methylthiotransferase</fullName>
    </alternativeName>
</protein>
<dbReference type="CDD" id="cd01335">
    <property type="entry name" value="Radical_SAM"/>
    <property type="match status" value="1"/>
</dbReference>
<keyword evidence="3 13" id="KW-0963">Cytoplasm</keyword>